<evidence type="ECO:0000256" key="8">
    <source>
        <dbReference type="PROSITE-ProRule" id="PRU01360"/>
    </source>
</evidence>
<dbReference type="Pfam" id="PF00593">
    <property type="entry name" value="TonB_dep_Rec_b-barrel"/>
    <property type="match status" value="1"/>
</dbReference>
<dbReference type="InterPro" id="IPR039426">
    <property type="entry name" value="TonB-dep_rcpt-like"/>
</dbReference>
<feature type="domain" description="TonB-dependent receptor-like beta-barrel" evidence="10">
    <location>
        <begin position="431"/>
        <end position="818"/>
    </location>
</feature>
<dbReference type="RefSeq" id="WP_248479690.1">
    <property type="nucleotide sequence ID" value="NZ_JALPRF010000006.1"/>
</dbReference>
<dbReference type="Proteomes" id="UP001202180">
    <property type="component" value="Unassembled WGS sequence"/>
</dbReference>
<sequence>MNKSTPQVLSTFIVHIALLLILFSTQVIAQNRLLTGSVSSKDDGKPLPGANIIVQGSNIGAQTDADGRFSLQIPRNATKLVVSSIGFLNQEISITNAATLAITLSADTRQLSEVIVTGYSSESRKAFTGSAAKINATQLENRPAQSLDQLLGGQAAGVNIVQPSSALNNTPVFRIRGINSITSSVYPLFIVDGVTVFTGSAGGSVGNNPLSDINPSDIETIDILKDASATAIYGSRAANGVVVITTKKGKKGRTKVSYDGWVSFSKPFNLPKLLAPADYVAIKNEARVNAGLSPGFVLGKNADGSGIGTNWYDVAYQTGVSQNHTISISGANDATSYFLSLNHSDQNGILRTNTFKRDAARVNLEHTLTKGIRIGTNLTYSKSSNAGPNSGAIGPNSIASSSGNSVNTQYIGLQPLARMTYILPPNVPVYNANGTYNINTANGNIGYGPNSSALGVFNAYNLQTILDLDKNTSDNNTLIGSVFAEIELLKDLKLKTVYGLDNYVVENKEFRNPYSGDGFSTNGVASNSNTTYYRSNWTNTLSYSTTFREDHNLRVLIGHEEIYRKVDGWGATRTGLADPFYTNYQGGFTTITPAATVYAENGIRSFFSNVNYDYKRKYLFSFNFRRDGLSALAAGNKWGNFGGGSVGWNLSEEFFYKQASLSRILNDVKIRASYGIVGNSSLNDYAALSQFSSGTYAGVASLFFGQAGNPELQWETSKKIDIGLNLGLWNNRVTLEADYYKNTIDGLILNAPQPSSKGIPGNSIAANVGSLYNQGIELGISATLLNKGKLGWNANVNIATLENKVTSLGTGGDIYPTNLSTFGIQNITRVGYSVGSIFAVPTAGINPANGNKLYINRNNETVQYNAVTKSFSYLDGGPAPVIDNYADGRIQGPSLPTYYGGFNNNLTYGPFDLTIGLIFSGGNKLYNGTRATLSDQRYFNNGTFILNRWTTPGQVTDIPKLVWGDSFTGGFSSANATNVEDGSFIKLKNVALGYRVPVERLGINKVISSARAYVQAANVFTMTKYTGSDPEVSINGNSINSGKDQNVPVNASVYTVGVNIGF</sequence>
<dbReference type="InterPro" id="IPR023996">
    <property type="entry name" value="TonB-dep_OMP_SusC/RagA"/>
</dbReference>
<keyword evidence="7 8" id="KW-0998">Cell outer membrane</keyword>
<reference evidence="12 13" key="1">
    <citation type="submission" date="2022-04" db="EMBL/GenBank/DDBJ databases">
        <title>Spirosoma sp. strain RP8 genome sequencing and assembly.</title>
        <authorList>
            <person name="Jung Y."/>
        </authorList>
    </citation>
    <scope>NUCLEOTIDE SEQUENCE [LARGE SCALE GENOMIC DNA]</scope>
    <source>
        <strain evidence="12 13">RP8</strain>
    </source>
</reference>
<evidence type="ECO:0000256" key="3">
    <source>
        <dbReference type="ARBA" id="ARBA00022452"/>
    </source>
</evidence>
<evidence type="ECO:0000256" key="4">
    <source>
        <dbReference type="ARBA" id="ARBA00022692"/>
    </source>
</evidence>
<dbReference type="SUPFAM" id="SSF49464">
    <property type="entry name" value="Carboxypeptidase regulatory domain-like"/>
    <property type="match status" value="1"/>
</dbReference>
<keyword evidence="13" id="KW-1185">Reference proteome</keyword>
<dbReference type="NCBIfam" id="TIGR04056">
    <property type="entry name" value="OMP_RagA_SusC"/>
    <property type="match status" value="1"/>
</dbReference>
<evidence type="ECO:0000259" key="11">
    <source>
        <dbReference type="Pfam" id="PF07715"/>
    </source>
</evidence>
<dbReference type="NCBIfam" id="TIGR04057">
    <property type="entry name" value="SusC_RagA_signa"/>
    <property type="match status" value="1"/>
</dbReference>
<keyword evidence="4 8" id="KW-0812">Transmembrane</keyword>
<keyword evidence="6 8" id="KW-0472">Membrane</keyword>
<dbReference type="InterPro" id="IPR036942">
    <property type="entry name" value="Beta-barrel_TonB_sf"/>
</dbReference>
<evidence type="ECO:0000313" key="13">
    <source>
        <dbReference type="Proteomes" id="UP001202180"/>
    </source>
</evidence>
<protein>
    <submittedName>
        <fullName evidence="12">SusC/RagA family TonB-linked outer membrane protein</fullName>
    </submittedName>
</protein>
<name>A0ABT0HS71_9BACT</name>
<dbReference type="PROSITE" id="PS52016">
    <property type="entry name" value="TONB_DEPENDENT_REC_3"/>
    <property type="match status" value="1"/>
</dbReference>
<evidence type="ECO:0000256" key="9">
    <source>
        <dbReference type="RuleBase" id="RU003357"/>
    </source>
</evidence>
<organism evidence="12 13">
    <name type="scientific">Spirosoma liriopis</name>
    <dbReference type="NCBI Taxonomy" id="2937440"/>
    <lineage>
        <taxon>Bacteria</taxon>
        <taxon>Pseudomonadati</taxon>
        <taxon>Bacteroidota</taxon>
        <taxon>Cytophagia</taxon>
        <taxon>Cytophagales</taxon>
        <taxon>Cytophagaceae</taxon>
        <taxon>Spirosoma</taxon>
    </lineage>
</organism>
<dbReference type="InterPro" id="IPR012910">
    <property type="entry name" value="Plug_dom"/>
</dbReference>
<dbReference type="InterPro" id="IPR008969">
    <property type="entry name" value="CarboxyPept-like_regulatory"/>
</dbReference>
<evidence type="ECO:0000256" key="2">
    <source>
        <dbReference type="ARBA" id="ARBA00022448"/>
    </source>
</evidence>
<evidence type="ECO:0000313" key="12">
    <source>
        <dbReference type="EMBL" id="MCK8495029.1"/>
    </source>
</evidence>
<dbReference type="Pfam" id="PF13715">
    <property type="entry name" value="CarbopepD_reg_2"/>
    <property type="match status" value="1"/>
</dbReference>
<feature type="domain" description="TonB-dependent receptor plug" evidence="11">
    <location>
        <begin position="127"/>
        <end position="241"/>
    </location>
</feature>
<dbReference type="Gene3D" id="2.170.130.10">
    <property type="entry name" value="TonB-dependent receptor, plug domain"/>
    <property type="match status" value="1"/>
</dbReference>
<comment type="caution">
    <text evidence="12">The sequence shown here is derived from an EMBL/GenBank/DDBJ whole genome shotgun (WGS) entry which is preliminary data.</text>
</comment>
<dbReference type="SUPFAM" id="SSF56935">
    <property type="entry name" value="Porins"/>
    <property type="match status" value="1"/>
</dbReference>
<evidence type="ECO:0000256" key="7">
    <source>
        <dbReference type="ARBA" id="ARBA00023237"/>
    </source>
</evidence>
<dbReference type="Pfam" id="PF07715">
    <property type="entry name" value="Plug"/>
    <property type="match status" value="1"/>
</dbReference>
<keyword evidence="3 8" id="KW-1134">Transmembrane beta strand</keyword>
<keyword evidence="5 9" id="KW-0798">TonB box</keyword>
<accession>A0ABT0HS71</accession>
<dbReference type="InterPro" id="IPR023997">
    <property type="entry name" value="TonB-dep_OMP_SusC/RagA_CS"/>
</dbReference>
<comment type="similarity">
    <text evidence="8 9">Belongs to the TonB-dependent receptor family.</text>
</comment>
<gene>
    <name evidence="12" type="ORF">M0L20_24370</name>
</gene>
<dbReference type="InterPro" id="IPR037066">
    <property type="entry name" value="Plug_dom_sf"/>
</dbReference>
<dbReference type="Gene3D" id="2.60.40.1120">
    <property type="entry name" value="Carboxypeptidase-like, regulatory domain"/>
    <property type="match status" value="1"/>
</dbReference>
<keyword evidence="2 8" id="KW-0813">Transport</keyword>
<dbReference type="EMBL" id="JALPRF010000006">
    <property type="protein sequence ID" value="MCK8495029.1"/>
    <property type="molecule type" value="Genomic_DNA"/>
</dbReference>
<comment type="subcellular location">
    <subcellularLocation>
        <location evidence="1 8">Cell outer membrane</location>
        <topology evidence="1 8">Multi-pass membrane protein</topology>
    </subcellularLocation>
</comment>
<evidence type="ECO:0000259" key="10">
    <source>
        <dbReference type="Pfam" id="PF00593"/>
    </source>
</evidence>
<evidence type="ECO:0000256" key="1">
    <source>
        <dbReference type="ARBA" id="ARBA00004571"/>
    </source>
</evidence>
<dbReference type="Gene3D" id="2.40.170.20">
    <property type="entry name" value="TonB-dependent receptor, beta-barrel domain"/>
    <property type="match status" value="1"/>
</dbReference>
<evidence type="ECO:0000256" key="6">
    <source>
        <dbReference type="ARBA" id="ARBA00023136"/>
    </source>
</evidence>
<evidence type="ECO:0000256" key="5">
    <source>
        <dbReference type="ARBA" id="ARBA00023077"/>
    </source>
</evidence>
<dbReference type="InterPro" id="IPR000531">
    <property type="entry name" value="Beta-barrel_TonB"/>
</dbReference>
<proteinExistence type="inferred from homology"/>